<name>A0AAE9ZBS7_9PROT</name>
<dbReference type="PANTHER" id="PTHR39200">
    <property type="entry name" value="HYPOTHETICAL EXPORTED PROTEIN"/>
    <property type="match status" value="1"/>
</dbReference>
<proteinExistence type="predicted"/>
<sequence>MRLFFGILIGLLLAVGIAIAAGIHAFGGLGDISERDKSNDITRTIDVSDFDQIDVAGVYEINVSVGGDFSVVVSGAPSEMERLEVSVENGRLVLDQDRFNKSKRRWRDMGLTAEINLPILEAIDIAGVADADVRGVESENFSVDLSGVGDLNVSGTCGVFNADVSGVGDLNARDLECRDVDVEVSGIGDASVYASESVDASVNGIGSISVYGSPRNVEKSTTFLSSISVK</sequence>
<evidence type="ECO:0000259" key="1">
    <source>
        <dbReference type="Pfam" id="PF10988"/>
    </source>
</evidence>
<protein>
    <submittedName>
        <fullName evidence="2">DUF2807 domain-containing protein</fullName>
    </submittedName>
</protein>
<organism evidence="2 3">
    <name type="scientific">Hyphococcus flavus</name>
    <dbReference type="NCBI Taxonomy" id="1866326"/>
    <lineage>
        <taxon>Bacteria</taxon>
        <taxon>Pseudomonadati</taxon>
        <taxon>Pseudomonadota</taxon>
        <taxon>Alphaproteobacteria</taxon>
        <taxon>Parvularculales</taxon>
        <taxon>Parvularculaceae</taxon>
        <taxon>Hyphococcus</taxon>
    </lineage>
</organism>
<feature type="domain" description="Putative auto-transporter adhesin head GIN" evidence="1">
    <location>
        <begin position="49"/>
        <end position="214"/>
    </location>
</feature>
<dbReference type="Proteomes" id="UP001214043">
    <property type="component" value="Chromosome"/>
</dbReference>
<keyword evidence="3" id="KW-1185">Reference proteome</keyword>
<dbReference type="AlphaFoldDB" id="A0AAE9ZBS7"/>
<dbReference type="InterPro" id="IPR021255">
    <property type="entry name" value="DUF2807"/>
</dbReference>
<dbReference type="Pfam" id="PF10988">
    <property type="entry name" value="DUF2807"/>
    <property type="match status" value="1"/>
</dbReference>
<reference evidence="2" key="1">
    <citation type="submission" date="2023-02" db="EMBL/GenBank/DDBJ databases">
        <title>Genome sequence of Hyphococcus flavus.</title>
        <authorList>
            <person name="Rong J.-C."/>
            <person name="Zhao Q."/>
            <person name="Yi M."/>
            <person name="Wu J.-Y."/>
        </authorList>
    </citation>
    <scope>NUCLEOTIDE SEQUENCE</scope>
    <source>
        <strain evidence="2">MCCC 1K03223</strain>
    </source>
</reference>
<dbReference type="PANTHER" id="PTHR39200:SF1">
    <property type="entry name" value="AUTO-TRANSPORTER ADHESIN HEAD GIN DOMAIN-CONTAINING PROTEIN-RELATED"/>
    <property type="match status" value="1"/>
</dbReference>
<gene>
    <name evidence="2" type="ORF">PUV54_01210</name>
</gene>
<dbReference type="Gene3D" id="2.160.20.120">
    <property type="match status" value="1"/>
</dbReference>
<evidence type="ECO:0000313" key="2">
    <source>
        <dbReference type="EMBL" id="WDI31804.1"/>
    </source>
</evidence>
<dbReference type="RefSeq" id="WP_274493691.1">
    <property type="nucleotide sequence ID" value="NZ_CP118166.1"/>
</dbReference>
<evidence type="ECO:0000313" key="3">
    <source>
        <dbReference type="Proteomes" id="UP001214043"/>
    </source>
</evidence>
<dbReference type="EMBL" id="CP118166">
    <property type="protein sequence ID" value="WDI31804.1"/>
    <property type="molecule type" value="Genomic_DNA"/>
</dbReference>
<accession>A0AAE9ZBS7</accession>
<dbReference type="KEGG" id="hfl:PUV54_01210"/>